<dbReference type="Gene3D" id="3.40.50.150">
    <property type="entry name" value="Vaccinia Virus protein VP39"/>
    <property type="match status" value="1"/>
</dbReference>
<dbReference type="EMBL" id="JAGMUX010000017">
    <property type="protein sequence ID" value="KAH7234973.1"/>
    <property type="molecule type" value="Genomic_DNA"/>
</dbReference>
<dbReference type="Gene3D" id="1.10.10.10">
    <property type="entry name" value="Winged helix-like DNA-binding domain superfamily/Winged helix DNA-binding domain"/>
    <property type="match status" value="1"/>
</dbReference>
<dbReference type="SUPFAM" id="SSF53335">
    <property type="entry name" value="S-adenosyl-L-methionine-dependent methyltransferases"/>
    <property type="match status" value="1"/>
</dbReference>
<dbReference type="Pfam" id="PF13649">
    <property type="entry name" value="Methyltransf_25"/>
    <property type="match status" value="1"/>
</dbReference>
<evidence type="ECO:0000313" key="2">
    <source>
        <dbReference type="EMBL" id="KAH7234973.1"/>
    </source>
</evidence>
<proteinExistence type="predicted"/>
<dbReference type="RefSeq" id="XP_046044738.1">
    <property type="nucleotide sequence ID" value="XM_046200749.1"/>
</dbReference>
<dbReference type="CDD" id="cd02440">
    <property type="entry name" value="AdoMet_MTases"/>
    <property type="match status" value="1"/>
</dbReference>
<dbReference type="GeneID" id="70230703"/>
<reference evidence="2" key="1">
    <citation type="journal article" date="2021" name="Nat. Commun.">
        <title>Genetic determinants of endophytism in the Arabidopsis root mycobiome.</title>
        <authorList>
            <person name="Mesny F."/>
            <person name="Miyauchi S."/>
            <person name="Thiergart T."/>
            <person name="Pickel B."/>
            <person name="Atanasova L."/>
            <person name="Karlsson M."/>
            <person name="Huettel B."/>
            <person name="Barry K.W."/>
            <person name="Haridas S."/>
            <person name="Chen C."/>
            <person name="Bauer D."/>
            <person name="Andreopoulos W."/>
            <person name="Pangilinan J."/>
            <person name="LaButti K."/>
            <person name="Riley R."/>
            <person name="Lipzen A."/>
            <person name="Clum A."/>
            <person name="Drula E."/>
            <person name="Henrissat B."/>
            <person name="Kohler A."/>
            <person name="Grigoriev I.V."/>
            <person name="Martin F.M."/>
            <person name="Hacquard S."/>
        </authorList>
    </citation>
    <scope>NUCLEOTIDE SEQUENCE</scope>
    <source>
        <strain evidence="2">MPI-CAGE-AT-0023</strain>
    </source>
</reference>
<dbReference type="AlphaFoldDB" id="A0A9P9JS74"/>
<feature type="domain" description="Methyltransferase" evidence="1">
    <location>
        <begin position="120"/>
        <end position="207"/>
    </location>
</feature>
<gene>
    <name evidence="2" type="ORF">BKA55DRAFT_708902</name>
</gene>
<protein>
    <recommendedName>
        <fullName evidence="1">Methyltransferase domain-containing protein</fullName>
    </recommendedName>
</protein>
<dbReference type="OrthoDB" id="269872at2759"/>
<sequence length="228" mass="25503">MVDIGVFATDHDLHFDSMDALVSSLATVEALERDGTHAKPGRLLEEAYVTKGLFHWLALGSGSLFARTQYALRNRNRKGQYFTRDSAAIALACREVDLQYIDPVFLDALDKSVCQFNSAVDLGSGSGERLMQILDRFPGSTGIGIDTAGPANRCAKADAVRRGYDHRLTFVEGDARDLSYQEELSQVDLLTSFLMGHDFWPRQKCIATLWNLRNIFPNVQRFFLCDTN</sequence>
<organism evidence="2 3">
    <name type="scientific">Fusarium redolens</name>
    <dbReference type="NCBI Taxonomy" id="48865"/>
    <lineage>
        <taxon>Eukaryota</taxon>
        <taxon>Fungi</taxon>
        <taxon>Dikarya</taxon>
        <taxon>Ascomycota</taxon>
        <taxon>Pezizomycotina</taxon>
        <taxon>Sordariomycetes</taxon>
        <taxon>Hypocreomycetidae</taxon>
        <taxon>Hypocreales</taxon>
        <taxon>Nectriaceae</taxon>
        <taxon>Fusarium</taxon>
        <taxon>Fusarium redolens species complex</taxon>
    </lineage>
</organism>
<dbReference type="InterPro" id="IPR036388">
    <property type="entry name" value="WH-like_DNA-bd_sf"/>
</dbReference>
<evidence type="ECO:0000259" key="1">
    <source>
        <dbReference type="Pfam" id="PF13649"/>
    </source>
</evidence>
<dbReference type="InterPro" id="IPR041698">
    <property type="entry name" value="Methyltransf_25"/>
</dbReference>
<dbReference type="InterPro" id="IPR029063">
    <property type="entry name" value="SAM-dependent_MTases_sf"/>
</dbReference>
<keyword evidence="3" id="KW-1185">Reference proteome</keyword>
<dbReference type="Proteomes" id="UP000720189">
    <property type="component" value="Unassembled WGS sequence"/>
</dbReference>
<name>A0A9P9JS74_FUSRE</name>
<evidence type="ECO:0000313" key="3">
    <source>
        <dbReference type="Proteomes" id="UP000720189"/>
    </source>
</evidence>
<comment type="caution">
    <text evidence="2">The sequence shown here is derived from an EMBL/GenBank/DDBJ whole genome shotgun (WGS) entry which is preliminary data.</text>
</comment>
<accession>A0A9P9JS74</accession>